<proteinExistence type="predicted"/>
<feature type="domain" description="Chromo" evidence="1">
    <location>
        <begin position="107"/>
        <end position="146"/>
    </location>
</feature>
<dbReference type="PANTHER" id="PTHR46148">
    <property type="entry name" value="CHROMO DOMAIN-CONTAINING PROTEIN"/>
    <property type="match status" value="1"/>
</dbReference>
<name>A0ABM4UR53_COFAR</name>
<dbReference type="PROSITE" id="PS50013">
    <property type="entry name" value="CHROMO_2"/>
    <property type="match status" value="1"/>
</dbReference>
<dbReference type="Proteomes" id="UP001652660">
    <property type="component" value="Chromosome 6c"/>
</dbReference>
<organism evidence="2 3">
    <name type="scientific">Coffea arabica</name>
    <name type="common">Arabian coffee</name>
    <dbReference type="NCBI Taxonomy" id="13443"/>
    <lineage>
        <taxon>Eukaryota</taxon>
        <taxon>Viridiplantae</taxon>
        <taxon>Streptophyta</taxon>
        <taxon>Embryophyta</taxon>
        <taxon>Tracheophyta</taxon>
        <taxon>Spermatophyta</taxon>
        <taxon>Magnoliopsida</taxon>
        <taxon>eudicotyledons</taxon>
        <taxon>Gunneridae</taxon>
        <taxon>Pentapetalae</taxon>
        <taxon>asterids</taxon>
        <taxon>lamiids</taxon>
        <taxon>Gentianales</taxon>
        <taxon>Rubiaceae</taxon>
        <taxon>Ixoroideae</taxon>
        <taxon>Gardenieae complex</taxon>
        <taxon>Bertiereae - Coffeeae clade</taxon>
        <taxon>Coffeeae</taxon>
        <taxon>Coffea</taxon>
    </lineage>
</organism>
<evidence type="ECO:0000313" key="2">
    <source>
        <dbReference type="Proteomes" id="UP001652660"/>
    </source>
</evidence>
<evidence type="ECO:0000259" key="1">
    <source>
        <dbReference type="PROSITE" id="PS50013"/>
    </source>
</evidence>
<evidence type="ECO:0000313" key="3">
    <source>
        <dbReference type="RefSeq" id="XP_071909766.1"/>
    </source>
</evidence>
<dbReference type="GeneID" id="140008787"/>
<reference evidence="3" key="1">
    <citation type="submission" date="2025-08" db="UniProtKB">
        <authorList>
            <consortium name="RefSeq"/>
        </authorList>
    </citation>
    <scope>IDENTIFICATION</scope>
    <source>
        <tissue evidence="3">Leaves</tissue>
    </source>
</reference>
<dbReference type="Pfam" id="PF24626">
    <property type="entry name" value="SH3_Tf2-1"/>
    <property type="match status" value="1"/>
</dbReference>
<accession>A0ABM4UR53</accession>
<dbReference type="InterPro" id="IPR056924">
    <property type="entry name" value="SH3_Tf2-1"/>
</dbReference>
<dbReference type="Gene3D" id="2.40.50.40">
    <property type="match status" value="1"/>
</dbReference>
<sequence>MKVFANKYRTKRQFEMGDWVFLKLHRYCQQSIAIRKNLKLAAKFFGPFQIIEKVSAVAYKLQFPAEAKIHPVFHVSLLKPKLGPHQATNPTLLEFDCHDQCVLKPVAILQRRVIMRNSTPVIQYLIKWQQLGEEEASWEDQSFINS</sequence>
<dbReference type="PANTHER" id="PTHR46148:SF52">
    <property type="entry name" value="OS04G0603800 PROTEIN"/>
    <property type="match status" value="1"/>
</dbReference>
<keyword evidence="2" id="KW-1185">Reference proteome</keyword>
<dbReference type="InterPro" id="IPR016197">
    <property type="entry name" value="Chromo-like_dom_sf"/>
</dbReference>
<dbReference type="SUPFAM" id="SSF54160">
    <property type="entry name" value="Chromo domain-like"/>
    <property type="match status" value="1"/>
</dbReference>
<dbReference type="Pfam" id="PF00385">
    <property type="entry name" value="Chromo"/>
    <property type="match status" value="1"/>
</dbReference>
<protein>
    <recommendedName>
        <fullName evidence="1">Chromo domain-containing protein</fullName>
    </recommendedName>
</protein>
<gene>
    <name evidence="3" type="primary">LOC140008787</name>
</gene>
<dbReference type="InterPro" id="IPR000953">
    <property type="entry name" value="Chromo/chromo_shadow_dom"/>
</dbReference>
<dbReference type="RefSeq" id="XP_071909766.1">
    <property type="nucleotide sequence ID" value="XM_072053665.1"/>
</dbReference>
<dbReference type="InterPro" id="IPR023780">
    <property type="entry name" value="Chromo_domain"/>
</dbReference>